<dbReference type="InterPro" id="IPR019542">
    <property type="entry name" value="Enhancer_polycomb-like_N"/>
</dbReference>
<feature type="region of interest" description="Disordered" evidence="8">
    <location>
        <begin position="735"/>
        <end position="761"/>
    </location>
</feature>
<keyword evidence="5 7" id="KW-0539">Nucleus</keyword>
<evidence type="ECO:0000256" key="6">
    <source>
        <dbReference type="ARBA" id="ARBA00025513"/>
    </source>
</evidence>
<comment type="similarity">
    <text evidence="2 7">Belongs to the enhancer of polycomb family.</text>
</comment>
<dbReference type="InterPro" id="IPR024943">
    <property type="entry name" value="Enhancer_polycomb"/>
</dbReference>
<organism evidence="10 11">
    <name type="scientific">Microbotryum intermedium</name>
    <dbReference type="NCBI Taxonomy" id="269621"/>
    <lineage>
        <taxon>Eukaryota</taxon>
        <taxon>Fungi</taxon>
        <taxon>Dikarya</taxon>
        <taxon>Basidiomycota</taxon>
        <taxon>Pucciniomycotina</taxon>
        <taxon>Microbotryomycetes</taxon>
        <taxon>Microbotryales</taxon>
        <taxon>Microbotryaceae</taxon>
        <taxon>Microbotryum</taxon>
    </lineage>
</organism>
<evidence type="ECO:0000256" key="5">
    <source>
        <dbReference type="ARBA" id="ARBA00023242"/>
    </source>
</evidence>
<gene>
    <name evidence="10" type="ORF">BQ2448_5909</name>
</gene>
<name>A0A238F5T1_9BASI</name>
<sequence>MMTLTPVPASTTRARRFKARNKMPVLIGVHADKFLSEEAQLEQTHRIGAQGMLMMDSGPGMGCGTAGGDPSPQSMFVDPQGQEYIPIDQHHQSQVEEWSIELQDHHPRRTAVSDDERVTRGVDVSEEQELHLQLVLRQFSSASFNSTTWNEVTTSTSEAATCSDAPAVQEHVPSIPTPSATGRVDDETYQRLYRPTPPWSHPHTYLRFSDTVQDTLNPQIDYTMDEQDEDWLIAYNRDVVRIAKRQLPPAEVGRLEIMQGPMVGYEVETWYLTEDEFELIMDVFEKETDSRGMQSIEEPFILPSFAGLAPMFKDPPKTSPNRSLQSKLGPRAEIVYPHWRARRIARGFQPIIPILQASQGDSAYVCFRQRDDSKRMRKTRSSDHRSVDRLLQIRDDLYAALHLFKMVHKREVLKWHEIRVEREVFEKQIEMRGLKRRLGECIGDEELLFRRRPAPTKEAAGAKGVDSPSKDLVTFVAASAALQRAGISRDSLHKRRDRILAAETRIQDDLREKKREKRDWTDVLDDPIDDSPRFGLGGPVTGGDFWRVVEVVSNRDQEGKRRDVVGLVPLPVKAANATKAACFRRRLGRGGRLMLDRLRARGERVTRLDQLSAASSASDDEGSGSEEPIDLDLWVRLIERMRYDDDETIDLCLPEEALLVDDFRFDWTVQRSGLLNFDDIDTLTIDNGYLTRAFEYAANKTERVDVAPQMVGPLPRQLVHIVPVDYNRICSGPHDQMMLGSDGGGRGSGPRSTMVRTSSGR</sequence>
<dbReference type="PANTHER" id="PTHR14898">
    <property type="entry name" value="ENHANCER OF POLYCOMB"/>
    <property type="match status" value="1"/>
</dbReference>
<reference evidence="11" key="1">
    <citation type="submission" date="2016-09" db="EMBL/GenBank/DDBJ databases">
        <authorList>
            <person name="Jeantristanb JTB J.-T."/>
            <person name="Ricardo R."/>
        </authorList>
    </citation>
    <scope>NUCLEOTIDE SEQUENCE [LARGE SCALE GENOMIC DNA]</scope>
</reference>
<evidence type="ECO:0000256" key="7">
    <source>
        <dbReference type="RuleBase" id="RU361124"/>
    </source>
</evidence>
<evidence type="ECO:0000256" key="1">
    <source>
        <dbReference type="ARBA" id="ARBA00004123"/>
    </source>
</evidence>
<evidence type="ECO:0000313" key="11">
    <source>
        <dbReference type="Proteomes" id="UP000198372"/>
    </source>
</evidence>
<keyword evidence="3 7" id="KW-0805">Transcription regulation</keyword>
<dbReference type="Proteomes" id="UP000198372">
    <property type="component" value="Unassembled WGS sequence"/>
</dbReference>
<evidence type="ECO:0000256" key="4">
    <source>
        <dbReference type="ARBA" id="ARBA00023163"/>
    </source>
</evidence>
<feature type="region of interest" description="Disordered" evidence="8">
    <location>
        <begin position="164"/>
        <end position="183"/>
    </location>
</feature>
<dbReference type="EMBL" id="FMSP01000001">
    <property type="protein sequence ID" value="SCV67263.1"/>
    <property type="molecule type" value="Genomic_DNA"/>
</dbReference>
<evidence type="ECO:0000256" key="3">
    <source>
        <dbReference type="ARBA" id="ARBA00023015"/>
    </source>
</evidence>
<dbReference type="AlphaFoldDB" id="A0A238F5T1"/>
<keyword evidence="4 7" id="KW-0804">Transcription</keyword>
<evidence type="ECO:0000313" key="10">
    <source>
        <dbReference type="EMBL" id="SCV67263.1"/>
    </source>
</evidence>
<dbReference type="Pfam" id="PF10513">
    <property type="entry name" value="EPL1"/>
    <property type="match status" value="1"/>
</dbReference>
<comment type="function">
    <text evidence="6">Component of the NuA4 histone acetyltransferase complex which is involved in transcriptional activation of selected genes principally by acetylation of nucleosomal histone H4 and H2A. The NuA4 complex is also involved in DNA repair. Involved in gene silencing by neighboring heterochromatin, blockage of the silencing spreading along the chromosome, and required for cell cycle progression through G2/M.</text>
</comment>
<evidence type="ECO:0000256" key="2">
    <source>
        <dbReference type="ARBA" id="ARBA00008035"/>
    </source>
</evidence>
<proteinExistence type="inferred from homology"/>
<evidence type="ECO:0000256" key="8">
    <source>
        <dbReference type="SAM" id="MobiDB-lite"/>
    </source>
</evidence>
<dbReference type="STRING" id="269621.A0A238F5T1"/>
<dbReference type="GO" id="GO:0006357">
    <property type="term" value="P:regulation of transcription by RNA polymerase II"/>
    <property type="evidence" value="ECO:0007669"/>
    <property type="project" value="InterPro"/>
</dbReference>
<comment type="subcellular location">
    <subcellularLocation>
        <location evidence="1 7">Nucleus</location>
    </subcellularLocation>
</comment>
<accession>A0A238F5T1</accession>
<evidence type="ECO:0000259" key="9">
    <source>
        <dbReference type="Pfam" id="PF10513"/>
    </source>
</evidence>
<feature type="domain" description="Enhancer of polycomb-like N-terminal" evidence="9">
    <location>
        <begin position="91"/>
        <end position="287"/>
    </location>
</feature>
<dbReference type="OrthoDB" id="435275at2759"/>
<protein>
    <recommendedName>
        <fullName evidence="7">Enhancer of polycomb-like protein</fullName>
    </recommendedName>
</protein>
<dbReference type="GO" id="GO:0035267">
    <property type="term" value="C:NuA4 histone acetyltransferase complex"/>
    <property type="evidence" value="ECO:0007669"/>
    <property type="project" value="InterPro"/>
</dbReference>
<dbReference type="GO" id="GO:0005634">
    <property type="term" value="C:nucleus"/>
    <property type="evidence" value="ECO:0007669"/>
    <property type="project" value="UniProtKB-SubCell"/>
</dbReference>
<keyword evidence="11" id="KW-1185">Reference proteome</keyword>